<dbReference type="InterPro" id="IPR030659">
    <property type="entry name" value="SecY_CS"/>
</dbReference>
<dbReference type="InterPro" id="IPR002208">
    <property type="entry name" value="SecY/SEC61-alpha"/>
</dbReference>
<keyword evidence="4 9" id="KW-0812">Transmembrane</keyword>
<evidence type="ECO:0000256" key="7">
    <source>
        <dbReference type="ARBA" id="ARBA00023010"/>
    </source>
</evidence>
<dbReference type="Pfam" id="PF00344">
    <property type="entry name" value="SecY"/>
    <property type="match status" value="1"/>
</dbReference>
<comment type="caution">
    <text evidence="10">The sequence shown here is derived from an EMBL/GenBank/DDBJ whole genome shotgun (WGS) entry which is preliminary data.</text>
</comment>
<protein>
    <submittedName>
        <fullName evidence="10">Protein translocase subunit SecY</fullName>
    </submittedName>
</protein>
<evidence type="ECO:0000256" key="6">
    <source>
        <dbReference type="ARBA" id="ARBA00022989"/>
    </source>
</evidence>
<gene>
    <name evidence="10" type="ORF">UU49_C0006G0017</name>
</gene>
<comment type="subcellular location">
    <subcellularLocation>
        <location evidence="1">Membrane</location>
        <topology evidence="1">Multi-pass membrane protein</topology>
    </subcellularLocation>
</comment>
<dbReference type="PRINTS" id="PR00303">
    <property type="entry name" value="SECYTRNLCASE"/>
</dbReference>
<comment type="similarity">
    <text evidence="2">Belongs to the SecY/SEC61-alpha family.</text>
</comment>
<evidence type="ECO:0000313" key="10">
    <source>
        <dbReference type="EMBL" id="KKR99461.1"/>
    </source>
</evidence>
<name>A0A0G0VIM8_9BACT</name>
<dbReference type="PROSITE" id="PS00755">
    <property type="entry name" value="SECY_1"/>
    <property type="match status" value="1"/>
</dbReference>
<evidence type="ECO:0000256" key="5">
    <source>
        <dbReference type="ARBA" id="ARBA00022927"/>
    </source>
</evidence>
<dbReference type="InterPro" id="IPR023201">
    <property type="entry name" value="SecY_dom_sf"/>
</dbReference>
<evidence type="ECO:0000256" key="9">
    <source>
        <dbReference type="SAM" id="Phobius"/>
    </source>
</evidence>
<keyword evidence="7" id="KW-0811">Translocation</keyword>
<feature type="transmembrane region" description="Helical" evidence="9">
    <location>
        <begin position="72"/>
        <end position="92"/>
    </location>
</feature>
<evidence type="ECO:0000256" key="3">
    <source>
        <dbReference type="ARBA" id="ARBA00022448"/>
    </source>
</evidence>
<dbReference type="Gene3D" id="1.10.3370.10">
    <property type="entry name" value="SecY subunit domain"/>
    <property type="match status" value="1"/>
</dbReference>
<keyword evidence="5" id="KW-0653">Protein transport</keyword>
<evidence type="ECO:0000256" key="8">
    <source>
        <dbReference type="ARBA" id="ARBA00023136"/>
    </source>
</evidence>
<sequence length="109" mass="12201">MLALRKFFQSNQILGLMNIFSGGTMENFSVIMLGVAPYITASIIFQLLAMIIPSLEEMSKEGESGQRRINQYTRWLAVPLAFLQSYGMIMLLKQSARGIVGEMDFGLES</sequence>
<reference evidence="10 11" key="1">
    <citation type="journal article" date="2015" name="Nature">
        <title>rRNA introns, odd ribosomes, and small enigmatic genomes across a large radiation of phyla.</title>
        <authorList>
            <person name="Brown C.T."/>
            <person name="Hug L.A."/>
            <person name="Thomas B.C."/>
            <person name="Sharon I."/>
            <person name="Castelle C.J."/>
            <person name="Singh A."/>
            <person name="Wilkins M.J."/>
            <person name="Williams K.H."/>
            <person name="Banfield J.F."/>
        </authorList>
    </citation>
    <scope>NUCLEOTIDE SEQUENCE [LARGE SCALE GENOMIC DNA]</scope>
</reference>
<evidence type="ECO:0000256" key="4">
    <source>
        <dbReference type="ARBA" id="ARBA00022692"/>
    </source>
</evidence>
<dbReference type="GO" id="GO:0016020">
    <property type="term" value="C:membrane"/>
    <property type="evidence" value="ECO:0007669"/>
    <property type="project" value="UniProtKB-SubCell"/>
</dbReference>
<dbReference type="EMBL" id="LCAV01000006">
    <property type="protein sequence ID" value="KKR99461.1"/>
    <property type="molecule type" value="Genomic_DNA"/>
</dbReference>
<proteinExistence type="inferred from homology"/>
<dbReference type="GO" id="GO:0015031">
    <property type="term" value="P:protein transport"/>
    <property type="evidence" value="ECO:0007669"/>
    <property type="project" value="UniProtKB-KW"/>
</dbReference>
<dbReference type="PATRIC" id="fig|1619048.3.peg.271"/>
<organism evidence="10 11">
    <name type="scientific">Candidatus Magasanikbacteria bacterium GW2011_GWC2_41_17</name>
    <dbReference type="NCBI Taxonomy" id="1619048"/>
    <lineage>
        <taxon>Bacteria</taxon>
        <taxon>Candidatus Magasanikiibacteriota</taxon>
    </lineage>
</organism>
<dbReference type="STRING" id="1619048.UU49_C0006G0017"/>
<dbReference type="Proteomes" id="UP000034108">
    <property type="component" value="Unassembled WGS sequence"/>
</dbReference>
<evidence type="ECO:0000256" key="2">
    <source>
        <dbReference type="ARBA" id="ARBA00005751"/>
    </source>
</evidence>
<accession>A0A0G0VIM8</accession>
<feature type="transmembrane region" description="Helical" evidence="9">
    <location>
        <begin position="30"/>
        <end position="52"/>
    </location>
</feature>
<evidence type="ECO:0000313" key="11">
    <source>
        <dbReference type="Proteomes" id="UP000034108"/>
    </source>
</evidence>
<keyword evidence="6 9" id="KW-1133">Transmembrane helix</keyword>
<dbReference type="SUPFAM" id="SSF103491">
    <property type="entry name" value="Preprotein translocase SecY subunit"/>
    <property type="match status" value="1"/>
</dbReference>
<evidence type="ECO:0000256" key="1">
    <source>
        <dbReference type="ARBA" id="ARBA00004141"/>
    </source>
</evidence>
<dbReference type="AlphaFoldDB" id="A0A0G0VIM8"/>
<keyword evidence="3" id="KW-0813">Transport</keyword>
<keyword evidence="8 9" id="KW-0472">Membrane</keyword>